<proteinExistence type="predicted"/>
<sequence>MPSALSGSAKLWKPRDWIWESSASRHTRSHLAFVRPTTIARSQHVQTELRPAPGVPAKPAALHITTRQATDFALARGGISQPFHDPLAAVHAMVAVQAQYAASIPFAIHARCPSVPRTWTDCALAHDRSLVKTWCLRGTLHALAADDLALMVGSFGERYHLAIERVMLRMCDMDTTAWYRVEQDTLHALAAGPLDRTALHAAVPRLRDVPWSGWGEDVKGLACQGDLLMVGSKGSRPVFALRDTWLPDLRFRPHTRIKSLEELLVRYLRTFAPATLTDFAHWTGLPIATVRETAARATRLVVSVAVEGRNSPLLALAEDVDILQKPLPDVPAVTLLPKFDALLLAWKDPSRVLDGGDRGAVFRPAGQIEAVILLRGHAAATWRVKQTPSSMHITVTPVQRVGVVARRQVEAAFECLGAWTGARSTTVTWQD</sequence>
<organism evidence="1 2">
    <name type="scientific">Candidatus Cryosericum odellii</name>
    <dbReference type="NCBI Taxonomy" id="2290917"/>
    <lineage>
        <taxon>Bacteria</taxon>
        <taxon>Pseudomonadati</taxon>
        <taxon>Caldisericota/Cryosericota group</taxon>
        <taxon>Candidatus Cryosericota</taxon>
        <taxon>Candidatus Cryosericia</taxon>
        <taxon>Candidatus Cryosericales</taxon>
        <taxon>Candidatus Cryosericaceae</taxon>
        <taxon>Candidatus Cryosericum</taxon>
    </lineage>
</organism>
<dbReference type="PANTHER" id="PTHR38479:SF2">
    <property type="entry name" value="WINGED HELIX DNA-BINDING DOMAIN-CONTAINING PROTEIN"/>
    <property type="match status" value="1"/>
</dbReference>
<keyword evidence="1" id="KW-0238">DNA-binding</keyword>
<accession>A0A398DEX1</accession>
<dbReference type="RefSeq" id="WP_119175324.1">
    <property type="nucleotide sequence ID" value="NZ_QXIT01000013.1"/>
</dbReference>
<dbReference type="Proteomes" id="UP000266260">
    <property type="component" value="Unassembled WGS sequence"/>
</dbReference>
<name>A0A398DEX1_9BACT</name>
<dbReference type="PANTHER" id="PTHR38479">
    <property type="entry name" value="LMO0824 PROTEIN"/>
    <property type="match status" value="1"/>
</dbReference>
<dbReference type="InterPro" id="IPR009351">
    <property type="entry name" value="AlkZ-like"/>
</dbReference>
<comment type="caution">
    <text evidence="1">The sequence shown here is derived from an EMBL/GenBank/DDBJ whole genome shotgun (WGS) entry which is preliminary data.</text>
</comment>
<dbReference type="GO" id="GO:0003677">
    <property type="term" value="F:DNA binding"/>
    <property type="evidence" value="ECO:0007669"/>
    <property type="project" value="UniProtKB-KW"/>
</dbReference>
<reference evidence="1 2" key="1">
    <citation type="submission" date="2018-09" db="EMBL/GenBank/DDBJ databases">
        <title>Discovery and Ecogenomic Context for Candidatus Cryosericales, a Global Caldiserica Order Active in Thawing Permafrost.</title>
        <authorList>
            <person name="Martinez M.A."/>
            <person name="Woodcroft B.J."/>
            <person name="Ignacio Espinoza J.C."/>
            <person name="Zayed A."/>
            <person name="Singleton C.M."/>
            <person name="Boyd J."/>
            <person name="Li Y.-F."/>
            <person name="Purvine S."/>
            <person name="Maughan H."/>
            <person name="Hodgkins S.B."/>
            <person name="Anderson D."/>
            <person name="Sederholm M."/>
            <person name="Temperton B."/>
            <person name="Saleska S.R."/>
            <person name="Tyson G.W."/>
            <person name="Rich V.I."/>
        </authorList>
    </citation>
    <scope>NUCLEOTIDE SEQUENCE [LARGE SCALE GENOMIC DNA]</scope>
    <source>
        <strain evidence="1 2">SMC6</strain>
    </source>
</reference>
<evidence type="ECO:0000313" key="1">
    <source>
        <dbReference type="EMBL" id="RIE10838.1"/>
    </source>
</evidence>
<dbReference type="AlphaFoldDB" id="A0A398DEX1"/>
<evidence type="ECO:0000313" key="2">
    <source>
        <dbReference type="Proteomes" id="UP000266260"/>
    </source>
</evidence>
<gene>
    <name evidence="1" type="ORF">SMC6_00695</name>
</gene>
<dbReference type="Pfam" id="PF06224">
    <property type="entry name" value="AlkZ-like"/>
    <property type="match status" value="1"/>
</dbReference>
<keyword evidence="2" id="KW-1185">Reference proteome</keyword>
<protein>
    <submittedName>
        <fullName evidence="1">Winged helix DNA-binding domain-containing protein</fullName>
    </submittedName>
</protein>
<dbReference type="EMBL" id="QXIT01000013">
    <property type="protein sequence ID" value="RIE10838.1"/>
    <property type="molecule type" value="Genomic_DNA"/>
</dbReference>